<name>A0A5E7BG60_PSEFL</name>
<proteinExistence type="predicted"/>
<sequence length="107" mass="10793" precursor="true">MKTISPVSGAALICSLFVIPLSAMGGDTFPTCSQAWLNAPASKSCLSLGGGSAGMPAAAESGFRSCIIKVNCTKGNGTVAPNENVTVDITQVRDLNNCDGRLKVGGC</sequence>
<feature type="signal peptide" evidence="1">
    <location>
        <begin position="1"/>
        <end position="25"/>
    </location>
</feature>
<reference evidence="2 3" key="1">
    <citation type="submission" date="2019-09" db="EMBL/GenBank/DDBJ databases">
        <authorList>
            <person name="Chandra G."/>
            <person name="Truman W A."/>
        </authorList>
    </citation>
    <scope>NUCLEOTIDE SEQUENCE [LARGE SCALE GENOMIC DNA]</scope>
    <source>
        <strain evidence="2">PS718</strain>
    </source>
</reference>
<dbReference type="EMBL" id="CABVHX010000006">
    <property type="protein sequence ID" value="VVN90846.1"/>
    <property type="molecule type" value="Genomic_DNA"/>
</dbReference>
<evidence type="ECO:0000313" key="3">
    <source>
        <dbReference type="Proteomes" id="UP000325375"/>
    </source>
</evidence>
<feature type="chain" id="PRO_5022661429" description="Secreted protein" evidence="1">
    <location>
        <begin position="26"/>
        <end position="107"/>
    </location>
</feature>
<evidence type="ECO:0000256" key="1">
    <source>
        <dbReference type="SAM" id="SignalP"/>
    </source>
</evidence>
<dbReference type="AlphaFoldDB" id="A0A5E7BG60"/>
<organism evidence="2 3">
    <name type="scientific">Pseudomonas fluorescens</name>
    <dbReference type="NCBI Taxonomy" id="294"/>
    <lineage>
        <taxon>Bacteria</taxon>
        <taxon>Pseudomonadati</taxon>
        <taxon>Pseudomonadota</taxon>
        <taxon>Gammaproteobacteria</taxon>
        <taxon>Pseudomonadales</taxon>
        <taxon>Pseudomonadaceae</taxon>
        <taxon>Pseudomonas</taxon>
    </lineage>
</organism>
<keyword evidence="1" id="KW-0732">Signal</keyword>
<evidence type="ECO:0008006" key="4">
    <source>
        <dbReference type="Google" id="ProtNLM"/>
    </source>
</evidence>
<accession>A0A5E7BG60</accession>
<gene>
    <name evidence="2" type="ORF">PS718_01875</name>
</gene>
<dbReference type="Proteomes" id="UP000325375">
    <property type="component" value="Unassembled WGS sequence"/>
</dbReference>
<protein>
    <recommendedName>
        <fullName evidence="4">Secreted protein</fullName>
    </recommendedName>
</protein>
<evidence type="ECO:0000313" key="2">
    <source>
        <dbReference type="EMBL" id="VVN90846.1"/>
    </source>
</evidence>